<dbReference type="Proteomes" id="UP000318380">
    <property type="component" value="Unassembled WGS sequence"/>
</dbReference>
<name>A0A561BVX1_9ACTN</name>
<dbReference type="Gene3D" id="3.40.50.1820">
    <property type="entry name" value="alpha/beta hydrolase"/>
    <property type="match status" value="1"/>
</dbReference>
<comment type="caution">
    <text evidence="2">The sequence shown here is derived from an EMBL/GenBank/DDBJ whole genome shotgun (WGS) entry which is preliminary data.</text>
</comment>
<feature type="domain" description="AB hydrolase-1" evidence="1">
    <location>
        <begin position="22"/>
        <end position="141"/>
    </location>
</feature>
<protein>
    <submittedName>
        <fullName evidence="2">Pimeloyl-ACP methyl ester carboxylesterase</fullName>
    </submittedName>
</protein>
<dbReference type="SUPFAM" id="SSF53474">
    <property type="entry name" value="alpha/beta-Hydrolases"/>
    <property type="match status" value="1"/>
</dbReference>
<sequence length="273" mass="29708">MRMAWADVNGARLYYERRGSGPAVLFISGASGDAGHWTGIADAFADEYTVITYDRRGNSRSPRPADWTTTTMLEQADDAAELLAVLELTPAVAFGTSAAAGILAALCLRHPDVLRGAIFHEPPFPSGVSTIDQVRAGRRKLVDEGLAQGGPRLATELFLRSVMGDEAYASLDRELRDRLLGNADVLLGIEIDHYLTYDPSPAELRSIRIPRVVTAGATNRDPEAAGHWRYEAAEWLAHHLDTPLVELPGGHMAYLADPQPFAKALRPHVCELT</sequence>
<reference evidence="2 3" key="1">
    <citation type="submission" date="2019-06" db="EMBL/GenBank/DDBJ databases">
        <title>Sequencing the genomes of 1000 actinobacteria strains.</title>
        <authorList>
            <person name="Klenk H.-P."/>
        </authorList>
    </citation>
    <scope>NUCLEOTIDE SEQUENCE [LARGE SCALE GENOMIC DNA]</scope>
    <source>
        <strain evidence="2 3">DSM 24683</strain>
    </source>
</reference>
<proteinExistence type="predicted"/>
<dbReference type="InterPro" id="IPR050471">
    <property type="entry name" value="AB_hydrolase"/>
</dbReference>
<keyword evidence="3" id="KW-1185">Reference proteome</keyword>
<evidence type="ECO:0000313" key="3">
    <source>
        <dbReference type="Proteomes" id="UP000318380"/>
    </source>
</evidence>
<dbReference type="InterPro" id="IPR029058">
    <property type="entry name" value="AB_hydrolase_fold"/>
</dbReference>
<evidence type="ECO:0000259" key="1">
    <source>
        <dbReference type="Pfam" id="PF00561"/>
    </source>
</evidence>
<evidence type="ECO:0000313" key="2">
    <source>
        <dbReference type="EMBL" id="TWD83040.1"/>
    </source>
</evidence>
<dbReference type="GO" id="GO:0004806">
    <property type="term" value="F:triacylglycerol lipase activity"/>
    <property type="evidence" value="ECO:0007669"/>
    <property type="project" value="TreeGrafter"/>
</dbReference>
<dbReference type="GO" id="GO:0046503">
    <property type="term" value="P:glycerolipid catabolic process"/>
    <property type="evidence" value="ECO:0007669"/>
    <property type="project" value="TreeGrafter"/>
</dbReference>
<accession>A0A561BVX1</accession>
<dbReference type="PANTHER" id="PTHR43433:SF5">
    <property type="entry name" value="AB HYDROLASE-1 DOMAIN-CONTAINING PROTEIN"/>
    <property type="match status" value="1"/>
</dbReference>
<dbReference type="Pfam" id="PF00561">
    <property type="entry name" value="Abhydrolase_1"/>
    <property type="match status" value="1"/>
</dbReference>
<dbReference type="EMBL" id="VIVK01000001">
    <property type="protein sequence ID" value="TWD83040.1"/>
    <property type="molecule type" value="Genomic_DNA"/>
</dbReference>
<gene>
    <name evidence="2" type="ORF">FB561_4193</name>
</gene>
<dbReference type="AlphaFoldDB" id="A0A561BVX1"/>
<dbReference type="PANTHER" id="PTHR43433">
    <property type="entry name" value="HYDROLASE, ALPHA/BETA FOLD FAMILY PROTEIN"/>
    <property type="match status" value="1"/>
</dbReference>
<organism evidence="2 3">
    <name type="scientific">Kribbella amoyensis</name>
    <dbReference type="NCBI Taxonomy" id="996641"/>
    <lineage>
        <taxon>Bacteria</taxon>
        <taxon>Bacillati</taxon>
        <taxon>Actinomycetota</taxon>
        <taxon>Actinomycetes</taxon>
        <taxon>Propionibacteriales</taxon>
        <taxon>Kribbellaceae</taxon>
        <taxon>Kribbella</taxon>
    </lineage>
</organism>
<dbReference type="InterPro" id="IPR000073">
    <property type="entry name" value="AB_hydrolase_1"/>
</dbReference>